<dbReference type="AlphaFoldDB" id="A0NL22"/>
<keyword evidence="1" id="KW-1133">Transmembrane helix</keyword>
<reference evidence="2 3" key="1">
    <citation type="submission" date="2006-11" db="EMBL/GenBank/DDBJ databases">
        <authorList>
            <consortium name="Laboratoire de Microbiologie (Universite Bourgogne)"/>
            <consortium name="GENOME Express"/>
            <consortium name="UMR Oenologie Ampelologie (Universite Bordeaux 2)"/>
            <person name="Guzzo J."/>
        </authorList>
    </citation>
    <scope>NUCLEOTIDE SEQUENCE [LARGE SCALE GENOMIC DNA]</scope>
    <source>
        <strain evidence="2 3">ATCC BAA-1163</strain>
    </source>
</reference>
<evidence type="ECO:0000313" key="3">
    <source>
        <dbReference type="Proteomes" id="UP000003346"/>
    </source>
</evidence>
<dbReference type="HOGENOM" id="CLU_202546_0_0_9"/>
<comment type="caution">
    <text evidence="2">The sequence shown here is derived from an EMBL/GenBank/DDBJ whole genome shotgun (WGS) entry which is preliminary data.</text>
</comment>
<proteinExistence type="predicted"/>
<accession>A0NL22</accession>
<evidence type="ECO:0000313" key="2">
    <source>
        <dbReference type="EMBL" id="EAV38890.1"/>
    </source>
</evidence>
<dbReference type="Proteomes" id="UP000003346">
    <property type="component" value="Unassembled WGS sequence"/>
</dbReference>
<evidence type="ECO:0000256" key="1">
    <source>
        <dbReference type="SAM" id="Phobius"/>
    </source>
</evidence>
<dbReference type="EMBL" id="AAUV01000060">
    <property type="protein sequence ID" value="EAV38890.1"/>
    <property type="molecule type" value="Genomic_DNA"/>
</dbReference>
<feature type="transmembrane region" description="Helical" evidence="1">
    <location>
        <begin position="9"/>
        <end position="39"/>
    </location>
</feature>
<sequence>MLRNLIRNFYFLGGIFMMYSKLITAIFVVFYAVLVWAVFSMHNMLAMQMMAIGMFAEAVISLIFLYRKDKK</sequence>
<feature type="transmembrane region" description="Helical" evidence="1">
    <location>
        <begin position="45"/>
        <end position="66"/>
    </location>
</feature>
<keyword evidence="1" id="KW-0812">Transmembrane</keyword>
<protein>
    <submittedName>
        <fullName evidence="2">Uncharacterized protein</fullName>
    </submittedName>
</protein>
<gene>
    <name evidence="2" type="ORF">OENOO_65093</name>
</gene>
<organism evidence="2 3">
    <name type="scientific">Oenococcus oeni ATCC BAA-1163</name>
    <dbReference type="NCBI Taxonomy" id="379360"/>
    <lineage>
        <taxon>Bacteria</taxon>
        <taxon>Bacillati</taxon>
        <taxon>Bacillota</taxon>
        <taxon>Bacilli</taxon>
        <taxon>Lactobacillales</taxon>
        <taxon>Lactobacillaceae</taxon>
        <taxon>Oenococcus</taxon>
    </lineage>
</organism>
<keyword evidence="1" id="KW-0472">Membrane</keyword>
<name>A0NL22_OENOE</name>